<organism evidence="5 6">
    <name type="scientific">Branchiostoma lanceolatum</name>
    <name type="common">Common lancelet</name>
    <name type="synonym">Amphioxus lanceolatum</name>
    <dbReference type="NCBI Taxonomy" id="7740"/>
    <lineage>
        <taxon>Eukaryota</taxon>
        <taxon>Metazoa</taxon>
        <taxon>Chordata</taxon>
        <taxon>Cephalochordata</taxon>
        <taxon>Leptocardii</taxon>
        <taxon>Amphioxiformes</taxon>
        <taxon>Branchiostomatidae</taxon>
        <taxon>Branchiostoma</taxon>
    </lineage>
</organism>
<dbReference type="PRINTS" id="PR00463">
    <property type="entry name" value="EP450I"/>
</dbReference>
<evidence type="ECO:0000256" key="4">
    <source>
        <dbReference type="ARBA" id="ARBA00023004"/>
    </source>
</evidence>
<dbReference type="GO" id="GO:0008395">
    <property type="term" value="F:steroid hydroxylase activity"/>
    <property type="evidence" value="ECO:0007669"/>
    <property type="project" value="TreeGrafter"/>
</dbReference>
<evidence type="ECO:0000256" key="2">
    <source>
        <dbReference type="ARBA" id="ARBA00010617"/>
    </source>
</evidence>
<dbReference type="GO" id="GO:0005506">
    <property type="term" value="F:iron ion binding"/>
    <property type="evidence" value="ECO:0007669"/>
    <property type="project" value="InterPro"/>
</dbReference>
<dbReference type="SUPFAM" id="SSF48264">
    <property type="entry name" value="Cytochrome P450"/>
    <property type="match status" value="1"/>
</dbReference>
<reference evidence="5" key="1">
    <citation type="submission" date="2022-01" db="EMBL/GenBank/DDBJ databases">
        <authorList>
            <person name="Braso-Vives M."/>
        </authorList>
    </citation>
    <scope>NUCLEOTIDE SEQUENCE</scope>
</reference>
<dbReference type="GO" id="GO:0020037">
    <property type="term" value="F:heme binding"/>
    <property type="evidence" value="ECO:0007669"/>
    <property type="project" value="InterPro"/>
</dbReference>
<dbReference type="InterPro" id="IPR001128">
    <property type="entry name" value="Cyt_P450"/>
</dbReference>
<gene>
    <name evidence="5" type="primary">CYP1A1</name>
    <name evidence="5" type="ORF">BLAG_LOCUS8173</name>
</gene>
<dbReference type="GO" id="GO:0016712">
    <property type="term" value="F:oxidoreductase activity, acting on paired donors, with incorporation or reduction of molecular oxygen, reduced flavin or flavoprotein as one donor, and incorporation of one atom of oxygen"/>
    <property type="evidence" value="ECO:0007669"/>
    <property type="project" value="TreeGrafter"/>
</dbReference>
<accession>A0A8J9Z1Q8</accession>
<proteinExistence type="inferred from homology"/>
<dbReference type="Pfam" id="PF00067">
    <property type="entry name" value="p450"/>
    <property type="match status" value="1"/>
</dbReference>
<dbReference type="GO" id="GO:0006805">
    <property type="term" value="P:xenobiotic metabolic process"/>
    <property type="evidence" value="ECO:0007669"/>
    <property type="project" value="TreeGrafter"/>
</dbReference>
<comment type="similarity">
    <text evidence="2">Belongs to the cytochrome P450 family.</text>
</comment>
<dbReference type="PANTHER" id="PTHR24300:SF403">
    <property type="entry name" value="CYTOCHROME P450 306A1"/>
    <property type="match status" value="1"/>
</dbReference>
<comment type="cofactor">
    <cofactor evidence="1">
        <name>heme</name>
        <dbReference type="ChEBI" id="CHEBI:30413"/>
    </cofactor>
</comment>
<dbReference type="EMBL" id="OV696700">
    <property type="protein sequence ID" value="CAH1246012.1"/>
    <property type="molecule type" value="Genomic_DNA"/>
</dbReference>
<dbReference type="InterPro" id="IPR002401">
    <property type="entry name" value="Cyt_P450_E_grp-I"/>
</dbReference>
<evidence type="ECO:0000256" key="1">
    <source>
        <dbReference type="ARBA" id="ARBA00001971"/>
    </source>
</evidence>
<protein>
    <submittedName>
        <fullName evidence="5">CYP1A1 protein</fullName>
    </submittedName>
</protein>
<sequence length="142" mass="15806">MGIFLDVVTVARQYADLPTCLLASCVCLLTYLYLQRPRNLPPGPRGWPLVGNLPMLAKSAFVPATFTELSKQYGDVMTIWNCHAPAIVLTGYETIRTTLVKRAEDFSSRCYNEGVSAVRRDVKTAEGECGYDVRFQCEVCDS</sequence>
<dbReference type="InterPro" id="IPR050182">
    <property type="entry name" value="Cytochrome_P450_fam2"/>
</dbReference>
<dbReference type="Proteomes" id="UP000838412">
    <property type="component" value="Chromosome 15"/>
</dbReference>
<dbReference type="PANTHER" id="PTHR24300">
    <property type="entry name" value="CYTOCHROME P450 508A4-RELATED"/>
    <property type="match status" value="1"/>
</dbReference>
<dbReference type="OrthoDB" id="1055148at2759"/>
<keyword evidence="6" id="KW-1185">Reference proteome</keyword>
<dbReference type="AlphaFoldDB" id="A0A8J9Z1Q8"/>
<name>A0A8J9Z1Q8_BRALA</name>
<keyword evidence="3" id="KW-0479">Metal-binding</keyword>
<dbReference type="GO" id="GO:0006082">
    <property type="term" value="P:organic acid metabolic process"/>
    <property type="evidence" value="ECO:0007669"/>
    <property type="project" value="TreeGrafter"/>
</dbReference>
<evidence type="ECO:0000256" key="3">
    <source>
        <dbReference type="ARBA" id="ARBA00022723"/>
    </source>
</evidence>
<evidence type="ECO:0000313" key="6">
    <source>
        <dbReference type="Proteomes" id="UP000838412"/>
    </source>
</evidence>
<keyword evidence="4" id="KW-0408">Iron</keyword>
<dbReference type="GO" id="GO:0005737">
    <property type="term" value="C:cytoplasm"/>
    <property type="evidence" value="ECO:0007669"/>
    <property type="project" value="TreeGrafter"/>
</dbReference>
<evidence type="ECO:0000313" key="5">
    <source>
        <dbReference type="EMBL" id="CAH1246012.1"/>
    </source>
</evidence>
<dbReference type="InterPro" id="IPR036396">
    <property type="entry name" value="Cyt_P450_sf"/>
</dbReference>
<dbReference type="Gene3D" id="1.10.630.10">
    <property type="entry name" value="Cytochrome P450"/>
    <property type="match status" value="1"/>
</dbReference>